<organism evidence="6 7">
    <name type="scientific">Nonomuraea insulae</name>
    <dbReference type="NCBI Taxonomy" id="1616787"/>
    <lineage>
        <taxon>Bacteria</taxon>
        <taxon>Bacillati</taxon>
        <taxon>Actinomycetota</taxon>
        <taxon>Actinomycetes</taxon>
        <taxon>Streptosporangiales</taxon>
        <taxon>Streptosporangiaceae</taxon>
        <taxon>Nonomuraea</taxon>
    </lineage>
</organism>
<dbReference type="EMBL" id="JBHSPA010000050">
    <property type="protein sequence ID" value="MFC5830036.1"/>
    <property type="molecule type" value="Genomic_DNA"/>
</dbReference>
<keyword evidence="3" id="KW-0804">Transcription</keyword>
<dbReference type="PANTHER" id="PTHR44688">
    <property type="entry name" value="DNA-BINDING TRANSCRIPTIONAL ACTIVATOR DEVR_DOSR"/>
    <property type="match status" value="1"/>
</dbReference>
<dbReference type="SUPFAM" id="SSF48452">
    <property type="entry name" value="TPR-like"/>
    <property type="match status" value="1"/>
</dbReference>
<comment type="caution">
    <text evidence="6">The sequence shown here is derived from an EMBL/GenBank/DDBJ whole genome shotgun (WGS) entry which is preliminary data.</text>
</comment>
<dbReference type="InterPro" id="IPR041617">
    <property type="entry name" value="TPR_MalT"/>
</dbReference>
<dbReference type="SUPFAM" id="SSF46894">
    <property type="entry name" value="C-terminal effector domain of the bipartite response regulators"/>
    <property type="match status" value="1"/>
</dbReference>
<evidence type="ECO:0000259" key="5">
    <source>
        <dbReference type="PROSITE" id="PS50043"/>
    </source>
</evidence>
<feature type="region of interest" description="Disordered" evidence="4">
    <location>
        <begin position="793"/>
        <end position="813"/>
    </location>
</feature>
<dbReference type="Pfam" id="PF25873">
    <property type="entry name" value="WHD_MalT"/>
    <property type="match status" value="1"/>
</dbReference>
<dbReference type="SUPFAM" id="SSF52540">
    <property type="entry name" value="P-loop containing nucleoside triphosphate hydrolases"/>
    <property type="match status" value="1"/>
</dbReference>
<dbReference type="InterPro" id="IPR011990">
    <property type="entry name" value="TPR-like_helical_dom_sf"/>
</dbReference>
<dbReference type="Proteomes" id="UP001596058">
    <property type="component" value="Unassembled WGS sequence"/>
</dbReference>
<proteinExistence type="predicted"/>
<dbReference type="SMART" id="SM00421">
    <property type="entry name" value="HTH_LUXR"/>
    <property type="match status" value="1"/>
</dbReference>
<keyword evidence="7" id="KW-1185">Reference proteome</keyword>
<evidence type="ECO:0000256" key="3">
    <source>
        <dbReference type="ARBA" id="ARBA00023163"/>
    </source>
</evidence>
<accession>A0ABW1D041</accession>
<evidence type="ECO:0000313" key="7">
    <source>
        <dbReference type="Proteomes" id="UP001596058"/>
    </source>
</evidence>
<dbReference type="PRINTS" id="PR00038">
    <property type="entry name" value="HTHLUXR"/>
</dbReference>
<dbReference type="InterPro" id="IPR036388">
    <property type="entry name" value="WH-like_DNA-bd_sf"/>
</dbReference>
<dbReference type="PANTHER" id="PTHR44688:SF16">
    <property type="entry name" value="DNA-BINDING TRANSCRIPTIONAL ACTIVATOR DEVR_DOSR"/>
    <property type="match status" value="1"/>
</dbReference>
<dbReference type="InterPro" id="IPR059106">
    <property type="entry name" value="WHD_MalT"/>
</dbReference>
<feature type="domain" description="HTH luxR-type" evidence="5">
    <location>
        <begin position="807"/>
        <end position="872"/>
    </location>
</feature>
<evidence type="ECO:0000313" key="6">
    <source>
        <dbReference type="EMBL" id="MFC5830036.1"/>
    </source>
</evidence>
<dbReference type="Pfam" id="PF00196">
    <property type="entry name" value="GerE"/>
    <property type="match status" value="1"/>
</dbReference>
<keyword evidence="2" id="KW-0238">DNA-binding</keyword>
<gene>
    <name evidence="6" type="ORF">ACFPZ3_39785</name>
</gene>
<dbReference type="InterPro" id="IPR016032">
    <property type="entry name" value="Sig_transdc_resp-reg_C-effctor"/>
</dbReference>
<keyword evidence="1" id="KW-0805">Transcription regulation</keyword>
<dbReference type="Gene3D" id="1.25.40.10">
    <property type="entry name" value="Tetratricopeptide repeat domain"/>
    <property type="match status" value="1"/>
</dbReference>
<sequence>MRLTLVSAPAGFGKTTLLAEWLDETAGEDHSVAWLSLGPEDSDPASFWTYVVTALHTAVPGEGSSALELIASSPLPTEHLLTTLLNELAAAPGEVWLVLDDYHLVDSHDVSDGVAFFLEHLPPHVHVVLSTRADPGLPLSRWRVRGELAEVRAADLRFTSDEAAAYLNEVAGLDLASEDVAALEERTEGWIAALQLAALSMQGRKDVSSFIARFAGNDRYIVDYLVEEVLQHQPEPVRGFLLQSAVLDRLTGPLCDALTDRDDGSHMLTVLERANLFLVALDDRREWYRYHHLFADVLRARMLAEQPDLVPLLHQRASQWYERHDLAEEAVRHAVAARDFDRGAYLMELAVPAMRRNRQEAMLLGWLKALPDDVVRRSPVLSVFYGHMLMVSGALDAVSPRLDDAERALAAVPDGSAPRWAETEELSTLPATIAVYRASLAQARGDAAGTAQHARHALDLAGPTDHLARGGAAGYLGLAAWAQGNVSSALETFTQAVASLHAAGALVDELSGTVVLADMWLAAGRPSKARQLYQRALHAAEAYGEPVAQAAADLHVGISEIDREAGDLDAAKRHLEAAAALGERAAMTESRYRWYVAMGRVAAASGDLEEAITLLGKAEELYRPGFFLPDMRPVAALKARVWITRGDLSLAADWAHERGVSATDDAGYLREFDHLTLVRLLIAQYREHPDTGALDQAAGLLDRLLSAAETSGRAGNLLEIRMLQARAHYAQGHRLQAVESLARTLAQAPEPGGYVRLFLDEGAPMRVLLRDATNHGVAGDHARLLLSLGASAEAEAPDPGQRPASLSPESPESLSDRELQVLRLLDSELSGPQIARELFVSYNTLRTHTKHIFSKLDVTSRRAAVLRARERGLM</sequence>
<dbReference type="RefSeq" id="WP_379519530.1">
    <property type="nucleotide sequence ID" value="NZ_JBHSPA010000050.1"/>
</dbReference>
<reference evidence="7" key="1">
    <citation type="journal article" date="2019" name="Int. J. Syst. Evol. Microbiol.">
        <title>The Global Catalogue of Microorganisms (GCM) 10K type strain sequencing project: providing services to taxonomists for standard genome sequencing and annotation.</title>
        <authorList>
            <consortium name="The Broad Institute Genomics Platform"/>
            <consortium name="The Broad Institute Genome Sequencing Center for Infectious Disease"/>
            <person name="Wu L."/>
            <person name="Ma J."/>
        </authorList>
    </citation>
    <scope>NUCLEOTIDE SEQUENCE [LARGE SCALE GENOMIC DNA]</scope>
    <source>
        <strain evidence="7">CCUG 53903</strain>
    </source>
</reference>
<name>A0ABW1D041_9ACTN</name>
<evidence type="ECO:0000256" key="4">
    <source>
        <dbReference type="SAM" id="MobiDB-lite"/>
    </source>
</evidence>
<evidence type="ECO:0000256" key="2">
    <source>
        <dbReference type="ARBA" id="ARBA00023125"/>
    </source>
</evidence>
<dbReference type="Pfam" id="PF17874">
    <property type="entry name" value="TPR_MalT"/>
    <property type="match status" value="1"/>
</dbReference>
<dbReference type="InterPro" id="IPR027417">
    <property type="entry name" value="P-loop_NTPase"/>
</dbReference>
<dbReference type="CDD" id="cd06170">
    <property type="entry name" value="LuxR_C_like"/>
    <property type="match status" value="1"/>
</dbReference>
<protein>
    <submittedName>
        <fullName evidence="6">LuxR C-terminal-related transcriptional regulator</fullName>
    </submittedName>
</protein>
<dbReference type="InterPro" id="IPR000792">
    <property type="entry name" value="Tscrpt_reg_LuxR_C"/>
</dbReference>
<dbReference type="Gene3D" id="1.10.10.10">
    <property type="entry name" value="Winged helix-like DNA-binding domain superfamily/Winged helix DNA-binding domain"/>
    <property type="match status" value="1"/>
</dbReference>
<dbReference type="Gene3D" id="3.40.50.300">
    <property type="entry name" value="P-loop containing nucleotide triphosphate hydrolases"/>
    <property type="match status" value="1"/>
</dbReference>
<evidence type="ECO:0000256" key="1">
    <source>
        <dbReference type="ARBA" id="ARBA00023015"/>
    </source>
</evidence>
<dbReference type="PROSITE" id="PS50043">
    <property type="entry name" value="HTH_LUXR_2"/>
    <property type="match status" value="1"/>
</dbReference>